<name>A0A2P2Q1P3_RHIMU</name>
<keyword evidence="1" id="KW-1133">Transmembrane helix</keyword>
<keyword evidence="1" id="KW-0812">Transmembrane</keyword>
<keyword evidence="1" id="KW-0472">Membrane</keyword>
<proteinExistence type="predicted"/>
<evidence type="ECO:0000313" key="2">
    <source>
        <dbReference type="EMBL" id="MBX60885.1"/>
    </source>
</evidence>
<dbReference type="EMBL" id="GGEC01080401">
    <property type="protein sequence ID" value="MBX60885.1"/>
    <property type="molecule type" value="Transcribed_RNA"/>
</dbReference>
<feature type="transmembrane region" description="Helical" evidence="1">
    <location>
        <begin position="21"/>
        <end position="43"/>
    </location>
</feature>
<dbReference type="AlphaFoldDB" id="A0A2P2Q1P3"/>
<accession>A0A2P2Q1P3</accession>
<evidence type="ECO:0000256" key="1">
    <source>
        <dbReference type="SAM" id="Phobius"/>
    </source>
</evidence>
<protein>
    <submittedName>
        <fullName evidence="2">Uncharacterized protein</fullName>
    </submittedName>
</protein>
<organism evidence="2">
    <name type="scientific">Rhizophora mucronata</name>
    <name type="common">Asiatic mangrove</name>
    <dbReference type="NCBI Taxonomy" id="61149"/>
    <lineage>
        <taxon>Eukaryota</taxon>
        <taxon>Viridiplantae</taxon>
        <taxon>Streptophyta</taxon>
        <taxon>Embryophyta</taxon>
        <taxon>Tracheophyta</taxon>
        <taxon>Spermatophyta</taxon>
        <taxon>Magnoliopsida</taxon>
        <taxon>eudicotyledons</taxon>
        <taxon>Gunneridae</taxon>
        <taxon>Pentapetalae</taxon>
        <taxon>rosids</taxon>
        <taxon>fabids</taxon>
        <taxon>Malpighiales</taxon>
        <taxon>Rhizophoraceae</taxon>
        <taxon>Rhizophora</taxon>
    </lineage>
</organism>
<reference evidence="2" key="1">
    <citation type="submission" date="2018-02" db="EMBL/GenBank/DDBJ databases">
        <title>Rhizophora mucronata_Transcriptome.</title>
        <authorList>
            <person name="Meera S.P."/>
            <person name="Sreeshan A."/>
            <person name="Augustine A."/>
        </authorList>
    </citation>
    <scope>NUCLEOTIDE SEQUENCE</scope>
    <source>
        <tissue evidence="2">Leaf</tissue>
    </source>
</reference>
<sequence>MLYDEVLHRGYDFGRCCSYGLFISFVIYFVILMHGLASLMLSIETCCSLLEKSSLHEELGSKLDIIGYH</sequence>